<feature type="transmembrane region" description="Helical" evidence="1">
    <location>
        <begin position="200"/>
        <end position="217"/>
    </location>
</feature>
<sequence length="378" mass="42452">MRVIGIIWTLYPLLGLLAFLEFAIGLAHVFFCLPYAHFYLVFWSGISAGITSVYALLLDYPNKCELLLQFVSMIFAFFLSLTSTTEAICLRRVQMKEGQTSFCAGLLNRTATKQLQCERVLGRFQSYLLEKSSTGGGQLFSSHPSTQSSSIQSLQLQQTLIAVKLIIATLIAICAVSQFCAGIVLFGYSARANNFRLTTAHMNLFFGFGLILLWPIHTSYCCPLFFLYLLPIIGIYSLLFALLPLPPVGHPLRQFFAIVGAAFGTLLTSLATFSLLCWGYNPTSEELRGPPFLPQEKPVLNYIKRKPATELGFLRFCNYPEWLYANCERVLDFSFPYLDWNGEQVFQEKIIIRLAIHCLLAICSLGLFLLFIGDAFCS</sequence>
<feature type="transmembrane region" description="Helical" evidence="1">
    <location>
        <begin position="6"/>
        <end position="31"/>
    </location>
</feature>
<keyword evidence="1" id="KW-0472">Membrane</keyword>
<keyword evidence="1" id="KW-0812">Transmembrane</keyword>
<proteinExistence type="predicted"/>
<organism evidence="2 3">
    <name type="scientific">Meloidogyne enterolobii</name>
    <name type="common">Root-knot nematode worm</name>
    <name type="synonym">Meloidogyne mayaguensis</name>
    <dbReference type="NCBI Taxonomy" id="390850"/>
    <lineage>
        <taxon>Eukaryota</taxon>
        <taxon>Metazoa</taxon>
        <taxon>Ecdysozoa</taxon>
        <taxon>Nematoda</taxon>
        <taxon>Chromadorea</taxon>
        <taxon>Rhabditida</taxon>
        <taxon>Tylenchina</taxon>
        <taxon>Tylenchomorpha</taxon>
        <taxon>Tylenchoidea</taxon>
        <taxon>Meloidogynidae</taxon>
        <taxon>Meloidogyninae</taxon>
        <taxon>Meloidogyne</taxon>
    </lineage>
</organism>
<evidence type="ECO:0000256" key="1">
    <source>
        <dbReference type="SAM" id="Phobius"/>
    </source>
</evidence>
<feature type="transmembrane region" description="Helical" evidence="1">
    <location>
        <begin position="70"/>
        <end position="90"/>
    </location>
</feature>
<evidence type="ECO:0000313" key="3">
    <source>
        <dbReference type="Proteomes" id="UP000580250"/>
    </source>
</evidence>
<evidence type="ECO:0000313" key="2">
    <source>
        <dbReference type="EMBL" id="CAD2168105.1"/>
    </source>
</evidence>
<comment type="caution">
    <text evidence="2">The sequence shown here is derived from an EMBL/GenBank/DDBJ whole genome shotgun (WGS) entry which is preliminary data.</text>
</comment>
<protein>
    <submittedName>
        <fullName evidence="2">Uncharacterized protein</fullName>
    </submittedName>
</protein>
<name>A0A6V7V172_MELEN</name>
<dbReference type="Proteomes" id="UP000580250">
    <property type="component" value="Unassembled WGS sequence"/>
</dbReference>
<feature type="transmembrane region" description="Helical" evidence="1">
    <location>
        <begin position="350"/>
        <end position="372"/>
    </location>
</feature>
<dbReference type="AlphaFoldDB" id="A0A6V7V172"/>
<dbReference type="EMBL" id="CAJEWN010000136">
    <property type="protein sequence ID" value="CAD2168105.1"/>
    <property type="molecule type" value="Genomic_DNA"/>
</dbReference>
<keyword evidence="1" id="KW-1133">Transmembrane helix</keyword>
<dbReference type="OrthoDB" id="5818482at2759"/>
<accession>A0A6V7V172</accession>
<feature type="transmembrane region" description="Helical" evidence="1">
    <location>
        <begin position="224"/>
        <end position="243"/>
    </location>
</feature>
<feature type="transmembrane region" description="Helical" evidence="1">
    <location>
        <begin position="38"/>
        <end position="58"/>
    </location>
</feature>
<feature type="transmembrane region" description="Helical" evidence="1">
    <location>
        <begin position="255"/>
        <end position="278"/>
    </location>
</feature>
<gene>
    <name evidence="2" type="ORF">MENT_LOCUS19441</name>
</gene>
<feature type="transmembrane region" description="Helical" evidence="1">
    <location>
        <begin position="165"/>
        <end position="188"/>
    </location>
</feature>
<reference evidence="2 3" key="1">
    <citation type="submission" date="2020-08" db="EMBL/GenBank/DDBJ databases">
        <authorList>
            <person name="Koutsovoulos G."/>
            <person name="Danchin GJ E."/>
        </authorList>
    </citation>
    <scope>NUCLEOTIDE SEQUENCE [LARGE SCALE GENOMIC DNA]</scope>
</reference>